<keyword evidence="1" id="KW-0175">Coiled coil</keyword>
<accession>A0A699KJ02</accession>
<comment type="caution">
    <text evidence="3">The sequence shown here is derived from an EMBL/GenBank/DDBJ whole genome shotgun (WGS) entry which is preliminary data.</text>
</comment>
<feature type="compositionally biased region" description="Basic residues" evidence="2">
    <location>
        <begin position="547"/>
        <end position="556"/>
    </location>
</feature>
<proteinExistence type="predicted"/>
<feature type="region of interest" description="Disordered" evidence="2">
    <location>
        <begin position="533"/>
        <end position="556"/>
    </location>
</feature>
<evidence type="ECO:0008006" key="4">
    <source>
        <dbReference type="Google" id="ProtNLM"/>
    </source>
</evidence>
<name>A0A699KJ02_TANCI</name>
<evidence type="ECO:0000256" key="1">
    <source>
        <dbReference type="SAM" id="Coils"/>
    </source>
</evidence>
<sequence length="556" mass="62745">MSSLFADTHNVVTILEKSDAADGFKQIIDFLSGSYIHYALTVNPHIYISCIKQFWNTASVKRSTDVTRLQLDDAKGVVCLSNEEIFAGLAQMGYEKPAKRTYWNEFSTVMASTVICLSKGQKFNFSKYIFDSLVRNVDSSSKFYIEVAEEGLAEAQVQSDGAVTATVQETIVEDVAHEAILSTPTPLILPSPPSHVPSLPPQQPKHSPLGEDFPAHFQQVLDTCSALTRCVEHLEHDNVTQKLEIIKLKARVKKLERANKVKSSKLKRLRKVEASRRIESSNDLEDVFNHGRMINEDEGIELVKDVDIAEIEGRHAAEQAEKQAEIYNLDLDHPSKVLNVVTAALQISAASVTISAAKPSIPAAAPTVIAAYTRRRKGVIIRDSEKESSFKTPTGNLGLKDKGKGILIESPKPMKKKDQIELDAKYARKLHEEINKDVEEINKDIDWDVAIDHVKQQSMENQYIKRYHGMKKKPQTEGEARKNMMSYLKNTAGYKMDFFKGMSYDEICLIFQDRFDANMRLLFKTKEEMEEEKQEIIKSINETPAHKAAKRRKLNE</sequence>
<organism evidence="3">
    <name type="scientific">Tanacetum cinerariifolium</name>
    <name type="common">Dalmatian daisy</name>
    <name type="synonym">Chrysanthemum cinerariifolium</name>
    <dbReference type="NCBI Taxonomy" id="118510"/>
    <lineage>
        <taxon>Eukaryota</taxon>
        <taxon>Viridiplantae</taxon>
        <taxon>Streptophyta</taxon>
        <taxon>Embryophyta</taxon>
        <taxon>Tracheophyta</taxon>
        <taxon>Spermatophyta</taxon>
        <taxon>Magnoliopsida</taxon>
        <taxon>eudicotyledons</taxon>
        <taxon>Gunneridae</taxon>
        <taxon>Pentapetalae</taxon>
        <taxon>asterids</taxon>
        <taxon>campanulids</taxon>
        <taxon>Asterales</taxon>
        <taxon>Asteraceae</taxon>
        <taxon>Asteroideae</taxon>
        <taxon>Anthemideae</taxon>
        <taxon>Anthemidinae</taxon>
        <taxon>Tanacetum</taxon>
    </lineage>
</organism>
<gene>
    <name evidence="3" type="ORF">Tci_669107</name>
</gene>
<dbReference type="EMBL" id="BKCJ010524781">
    <property type="protein sequence ID" value="GFA97135.1"/>
    <property type="molecule type" value="Genomic_DNA"/>
</dbReference>
<feature type="non-terminal residue" evidence="3">
    <location>
        <position position="556"/>
    </location>
</feature>
<reference evidence="3" key="1">
    <citation type="journal article" date="2019" name="Sci. Rep.">
        <title>Draft genome of Tanacetum cinerariifolium, the natural source of mosquito coil.</title>
        <authorList>
            <person name="Yamashiro T."/>
            <person name="Shiraishi A."/>
            <person name="Satake H."/>
            <person name="Nakayama K."/>
        </authorList>
    </citation>
    <scope>NUCLEOTIDE SEQUENCE</scope>
</reference>
<evidence type="ECO:0000313" key="3">
    <source>
        <dbReference type="EMBL" id="GFA97135.1"/>
    </source>
</evidence>
<evidence type="ECO:0000256" key="2">
    <source>
        <dbReference type="SAM" id="MobiDB-lite"/>
    </source>
</evidence>
<dbReference type="AlphaFoldDB" id="A0A699KJ02"/>
<feature type="coiled-coil region" evidence="1">
    <location>
        <begin position="238"/>
        <end position="272"/>
    </location>
</feature>
<protein>
    <recommendedName>
        <fullName evidence="4">Xylulose kinase-1</fullName>
    </recommendedName>
</protein>